<dbReference type="RefSeq" id="XP_010271701.1">
    <property type="nucleotide sequence ID" value="XM_010273399.2"/>
</dbReference>
<dbReference type="PROSITE" id="PS50012">
    <property type="entry name" value="RCC1_3"/>
    <property type="match status" value="1"/>
</dbReference>
<reference evidence="3" key="1">
    <citation type="submission" date="2025-08" db="UniProtKB">
        <authorList>
            <consortium name="RefSeq"/>
        </authorList>
    </citation>
    <scope>IDENTIFICATION</scope>
</reference>
<dbReference type="Gene3D" id="2.130.10.30">
    <property type="entry name" value="Regulator of chromosome condensation 1/beta-lactamase-inhibitor protein II"/>
    <property type="match status" value="1"/>
</dbReference>
<evidence type="ECO:0000313" key="3">
    <source>
        <dbReference type="RefSeq" id="XP_010271701.1"/>
    </source>
</evidence>
<evidence type="ECO:0000313" key="2">
    <source>
        <dbReference type="Proteomes" id="UP000189703"/>
    </source>
</evidence>
<dbReference type="PANTHER" id="PTHR22870:SF451">
    <property type="entry name" value="MJK13.9 PROTEIN"/>
    <property type="match status" value="1"/>
</dbReference>
<dbReference type="InterPro" id="IPR000408">
    <property type="entry name" value="Reg_chr_condens"/>
</dbReference>
<dbReference type="SUPFAM" id="SSF50985">
    <property type="entry name" value="RCC1/BLIP-II"/>
    <property type="match status" value="1"/>
</dbReference>
<organism evidence="2 3">
    <name type="scientific">Nelumbo nucifera</name>
    <name type="common">Sacred lotus</name>
    <dbReference type="NCBI Taxonomy" id="4432"/>
    <lineage>
        <taxon>Eukaryota</taxon>
        <taxon>Viridiplantae</taxon>
        <taxon>Streptophyta</taxon>
        <taxon>Embryophyta</taxon>
        <taxon>Tracheophyta</taxon>
        <taxon>Spermatophyta</taxon>
        <taxon>Magnoliopsida</taxon>
        <taxon>Proteales</taxon>
        <taxon>Nelumbonaceae</taxon>
        <taxon>Nelumbo</taxon>
    </lineage>
</organism>
<gene>
    <name evidence="3" type="primary">LOC104607705</name>
</gene>
<dbReference type="Proteomes" id="UP000189703">
    <property type="component" value="Unplaced"/>
</dbReference>
<dbReference type="OrthoDB" id="5981550at2759"/>
<dbReference type="eggNOG" id="KOG1426">
    <property type="taxonomic scope" value="Eukaryota"/>
</dbReference>
<dbReference type="InterPro" id="IPR051210">
    <property type="entry name" value="Ub_ligase/GEF_domain"/>
</dbReference>
<dbReference type="AlphaFoldDB" id="A0A1U8AUE3"/>
<dbReference type="STRING" id="4432.A0A1U8AUE3"/>
<sequence length="128" mass="13781">MSYMPCCLSGCGIACCHSDSLDRLTPKIVEQLERVGSVVQVAAGPSYSLAITGDGTVHSYGSGSNFCLGRGEQHNELQSRVIQSFKRKRIHVIRVSAGDEHVVALDSSGYVYTWGKGYCGRVGVHQTT</sequence>
<dbReference type="Pfam" id="PF13540">
    <property type="entry name" value="RCC1_2"/>
    <property type="match status" value="2"/>
</dbReference>
<dbReference type="KEGG" id="nnu:104607705"/>
<dbReference type="InterPro" id="IPR009091">
    <property type="entry name" value="RCC1/BLIP-II"/>
</dbReference>
<accession>A0A1U8AUE3</accession>
<dbReference type="PANTHER" id="PTHR22870">
    <property type="entry name" value="REGULATOR OF CHROMOSOME CONDENSATION"/>
    <property type="match status" value="1"/>
</dbReference>
<keyword evidence="1" id="KW-0677">Repeat</keyword>
<protein>
    <submittedName>
        <fullName evidence="3">Ultraviolet-B receptor UVR8-like</fullName>
    </submittedName>
</protein>
<name>A0A1U8AUE3_NELNU</name>
<evidence type="ECO:0000256" key="1">
    <source>
        <dbReference type="ARBA" id="ARBA00022737"/>
    </source>
</evidence>
<dbReference type="GeneID" id="104607705"/>
<proteinExistence type="predicted"/>
<keyword evidence="2" id="KW-1185">Reference proteome</keyword>